<accession>A0A6A6IU89</accession>
<feature type="region of interest" description="Disordered" evidence="1">
    <location>
        <begin position="112"/>
        <end position="131"/>
    </location>
</feature>
<dbReference type="EMBL" id="ML987191">
    <property type="protein sequence ID" value="KAF2254111.1"/>
    <property type="molecule type" value="Genomic_DNA"/>
</dbReference>
<evidence type="ECO:0000313" key="3">
    <source>
        <dbReference type="EMBL" id="KAF2254111.1"/>
    </source>
</evidence>
<evidence type="ECO:0000259" key="2">
    <source>
        <dbReference type="Pfam" id="PF24580"/>
    </source>
</evidence>
<dbReference type="AlphaFoldDB" id="A0A6A6IU89"/>
<organism evidence="3 4">
    <name type="scientific">Trematosphaeria pertusa</name>
    <dbReference type="NCBI Taxonomy" id="390896"/>
    <lineage>
        <taxon>Eukaryota</taxon>
        <taxon>Fungi</taxon>
        <taxon>Dikarya</taxon>
        <taxon>Ascomycota</taxon>
        <taxon>Pezizomycotina</taxon>
        <taxon>Dothideomycetes</taxon>
        <taxon>Pleosporomycetidae</taxon>
        <taxon>Pleosporales</taxon>
        <taxon>Massarineae</taxon>
        <taxon>Trematosphaeriaceae</taxon>
        <taxon>Trematosphaeria</taxon>
    </lineage>
</organism>
<feature type="region of interest" description="Disordered" evidence="1">
    <location>
        <begin position="334"/>
        <end position="361"/>
    </location>
</feature>
<proteinExistence type="predicted"/>
<name>A0A6A6IU89_9PLEO</name>
<feature type="region of interest" description="Disordered" evidence="1">
    <location>
        <begin position="605"/>
        <end position="636"/>
    </location>
</feature>
<sequence>MPLGDPWLWSVDDLVTQICYSRDLFDATGHGASQLPEPFSLETELRKQQIAGAAFLTRVDADVLQHDLHIPVPDQTSALLAIIEVLRSRSHIYKQNAATAGVRALDIRSNEQGANRSVQGSSEIAVTDASGRKRRKVNQLATIPLPRSEQGLPATSIQNTVSSEGPSNLAGDWDYLNHWRQANDPNEIIDLSEVVEEDDDIVEEVDDDEPDTVENTWTARTGRLDRDEIVSIINERIEYYQAQWQPGKGEDEIPDPITLWEEAEADDRRARLAEANRANAEFFEHRLDKLGDEILRSTWNAVDEVRRVCAGLETTVDLLEQAKWLVSIYELAPDADDRSNGGEGPSQKYVNEGESANFRPSRTTEVIDLGSDSETPEQQEQQEEEDKMFIDIEATTADTMAGPDGSGSAIIGDVNTPEPLVIASVEPDNNVFSRQEDTPTKRQVAHGDNPEIASINTVAHWHWNSLIDKVDRKRIVMKVMHELAATDREMIRTRVKSVKKQNLLMEIPACIDMLLKKEKKMQGVLPRDLPKILTFTKLFLSWWLADNYFTKEATEFRLEELTEALDAGCPDPEIFYDWVCHILDNTFSKEALKSPHAPSQAEIIVISDDEDDAPPAPQSTRNRATPRRQAETVWLK</sequence>
<reference evidence="3" key="1">
    <citation type="journal article" date="2020" name="Stud. Mycol.">
        <title>101 Dothideomycetes genomes: a test case for predicting lifestyles and emergence of pathogens.</title>
        <authorList>
            <person name="Haridas S."/>
            <person name="Albert R."/>
            <person name="Binder M."/>
            <person name="Bloem J."/>
            <person name="Labutti K."/>
            <person name="Salamov A."/>
            <person name="Andreopoulos B."/>
            <person name="Baker S."/>
            <person name="Barry K."/>
            <person name="Bills G."/>
            <person name="Bluhm B."/>
            <person name="Cannon C."/>
            <person name="Castanera R."/>
            <person name="Culley D."/>
            <person name="Daum C."/>
            <person name="Ezra D."/>
            <person name="Gonzalez J."/>
            <person name="Henrissat B."/>
            <person name="Kuo A."/>
            <person name="Liang C."/>
            <person name="Lipzen A."/>
            <person name="Lutzoni F."/>
            <person name="Magnuson J."/>
            <person name="Mondo S."/>
            <person name="Nolan M."/>
            <person name="Ohm R."/>
            <person name="Pangilinan J."/>
            <person name="Park H.-J."/>
            <person name="Ramirez L."/>
            <person name="Alfaro M."/>
            <person name="Sun H."/>
            <person name="Tritt A."/>
            <person name="Yoshinaga Y."/>
            <person name="Zwiers L.-H."/>
            <person name="Turgeon B."/>
            <person name="Goodwin S."/>
            <person name="Spatafora J."/>
            <person name="Crous P."/>
            <person name="Grigoriev I."/>
        </authorList>
    </citation>
    <scope>NUCLEOTIDE SEQUENCE</scope>
    <source>
        <strain evidence="3">CBS 122368</strain>
    </source>
</reference>
<protein>
    <recommendedName>
        <fullName evidence="2">DUF7607 domain-containing protein</fullName>
    </recommendedName>
</protein>
<keyword evidence="4" id="KW-1185">Reference proteome</keyword>
<feature type="domain" description="DUF7607" evidence="2">
    <location>
        <begin position="227"/>
        <end position="331"/>
    </location>
</feature>
<evidence type="ECO:0000313" key="4">
    <source>
        <dbReference type="Proteomes" id="UP000800094"/>
    </source>
</evidence>
<dbReference type="InterPro" id="IPR056026">
    <property type="entry name" value="DUF7607"/>
</dbReference>
<dbReference type="Proteomes" id="UP000800094">
    <property type="component" value="Unassembled WGS sequence"/>
</dbReference>
<evidence type="ECO:0000256" key="1">
    <source>
        <dbReference type="SAM" id="MobiDB-lite"/>
    </source>
</evidence>
<feature type="compositionally biased region" description="Polar residues" evidence="1">
    <location>
        <begin position="112"/>
        <end position="124"/>
    </location>
</feature>
<dbReference type="GeneID" id="54574273"/>
<dbReference type="OrthoDB" id="3533395at2759"/>
<gene>
    <name evidence="3" type="ORF">BU26DRAFT_236036</name>
</gene>
<dbReference type="RefSeq" id="XP_033689115.1">
    <property type="nucleotide sequence ID" value="XM_033820943.1"/>
</dbReference>
<dbReference type="Pfam" id="PF24580">
    <property type="entry name" value="DUF7607"/>
    <property type="match status" value="1"/>
</dbReference>